<evidence type="ECO:0000313" key="5">
    <source>
        <dbReference type="Proteomes" id="UP000320475"/>
    </source>
</evidence>
<evidence type="ECO:0000256" key="1">
    <source>
        <dbReference type="SAM" id="MobiDB-lite"/>
    </source>
</evidence>
<organism evidence="3 4">
    <name type="scientific">Synchytrium endobioticum</name>
    <dbReference type="NCBI Taxonomy" id="286115"/>
    <lineage>
        <taxon>Eukaryota</taxon>
        <taxon>Fungi</taxon>
        <taxon>Fungi incertae sedis</taxon>
        <taxon>Chytridiomycota</taxon>
        <taxon>Chytridiomycota incertae sedis</taxon>
        <taxon>Chytridiomycetes</taxon>
        <taxon>Synchytriales</taxon>
        <taxon>Synchytriaceae</taxon>
        <taxon>Synchytrium</taxon>
    </lineage>
</organism>
<dbReference type="EMBL" id="QEAN01000018">
    <property type="protein sequence ID" value="TPX53349.1"/>
    <property type="molecule type" value="Genomic_DNA"/>
</dbReference>
<reference evidence="4 5" key="1">
    <citation type="journal article" date="2019" name="Sci. Rep.">
        <title>Comparative genomics of chytrid fungi reveal insights into the obligate biotrophic and pathogenic lifestyle of Synchytrium endobioticum.</title>
        <authorList>
            <person name="van de Vossenberg B.T.L.H."/>
            <person name="Warris S."/>
            <person name="Nguyen H.D.T."/>
            <person name="van Gent-Pelzer M.P.E."/>
            <person name="Joly D.L."/>
            <person name="van de Geest H.C."/>
            <person name="Bonants P.J.M."/>
            <person name="Smith D.S."/>
            <person name="Levesque C.A."/>
            <person name="van der Lee T.A.J."/>
        </authorList>
    </citation>
    <scope>NUCLEOTIDE SEQUENCE [LARGE SCALE GENOMIC DNA]</scope>
    <source>
        <strain evidence="2 5">LEV6574</strain>
        <strain evidence="3 4">MB42</strain>
    </source>
</reference>
<accession>A0A507DNQ2</accession>
<evidence type="ECO:0000313" key="2">
    <source>
        <dbReference type="EMBL" id="TPX48853.1"/>
    </source>
</evidence>
<evidence type="ECO:0000313" key="4">
    <source>
        <dbReference type="Proteomes" id="UP000317494"/>
    </source>
</evidence>
<feature type="compositionally biased region" description="Basic and acidic residues" evidence="1">
    <location>
        <begin position="1"/>
        <end position="11"/>
    </location>
</feature>
<dbReference type="OrthoDB" id="5597648at2759"/>
<dbReference type="AlphaFoldDB" id="A0A507DNQ2"/>
<evidence type="ECO:0000313" key="3">
    <source>
        <dbReference type="EMBL" id="TPX53349.1"/>
    </source>
</evidence>
<dbReference type="EMBL" id="QEAM01000044">
    <property type="protein sequence ID" value="TPX48853.1"/>
    <property type="molecule type" value="Genomic_DNA"/>
</dbReference>
<dbReference type="Proteomes" id="UP000317494">
    <property type="component" value="Unassembled WGS sequence"/>
</dbReference>
<sequence length="514" mass="55077">MSARQDQDQDHGPLLASAEAQPAPVAVQAAARAIASNTPVVDAPAVYRRTSDDARALFDEDDDDDDVAGHAASSGGWAAWGSWASRLADVASNTIAQTGDKIYETLDPEYERQKLSLREREARARAMPGADNGDTPSHADTAALPTLDPLEISKHAATAAEALLAKMDQGLNTVSDAVGSTLFTGYRKIDETVDALRKDAATHHVVQQTKELSHDALASGLAALEGLGHSAMQWFGSPRPVHQPPPPLHAAARTSFTSMFDDQPGGATLKAIESLSTAASRQVATLLSQSSTPVDMTAVDLVFDVDSMVEDAEAIAERPFSNDQEFETLLSAIAPLAPPASSILTKVLDAVKPCELSTSEKLRFFNVLYEKKTPSDTTIEEFADGLYLDILSAEVALAERWCTLLLRVAEGQLMSISDSSSAASQLNSDDARQTLRRASLHMINVITDITELYSSALAIVGSKYARDSVKKMLEKVSTTITNDGEAAIVVVQESFAFLVPIFKLKFLSTIYNQT</sequence>
<gene>
    <name evidence="2" type="ORF">SeLEV6574_g01801</name>
    <name evidence="3" type="ORF">SeMB42_g00836</name>
</gene>
<keyword evidence="4" id="KW-1185">Reference proteome</keyword>
<dbReference type="VEuPathDB" id="FungiDB:SeMB42_g00836"/>
<feature type="region of interest" description="Disordered" evidence="1">
    <location>
        <begin position="1"/>
        <end position="21"/>
    </location>
</feature>
<protein>
    <submittedName>
        <fullName evidence="3">Uncharacterized protein</fullName>
    </submittedName>
</protein>
<proteinExistence type="predicted"/>
<comment type="caution">
    <text evidence="3">The sequence shown here is derived from an EMBL/GenBank/DDBJ whole genome shotgun (WGS) entry which is preliminary data.</text>
</comment>
<dbReference type="Proteomes" id="UP000320475">
    <property type="component" value="Unassembled WGS sequence"/>
</dbReference>
<name>A0A507DNQ2_9FUNG</name>